<reference evidence="2 3" key="1">
    <citation type="submission" date="2020-01" db="EMBL/GenBank/DDBJ databases">
        <title>Genome analysis.</title>
        <authorList>
            <person name="Wu S."/>
            <person name="Wang G."/>
        </authorList>
    </citation>
    <scope>NUCLEOTIDE SEQUENCE [LARGE SCALE GENOMIC DNA]</scope>
    <source>
        <strain evidence="2 3">SYL130</strain>
    </source>
</reference>
<name>A0ABW9ZWE9_9BACT</name>
<feature type="chain" id="PRO_5045578349" evidence="1">
    <location>
        <begin position="20"/>
        <end position="101"/>
    </location>
</feature>
<accession>A0ABW9ZWE9</accession>
<gene>
    <name evidence="2" type="ORF">GWC95_11510</name>
</gene>
<evidence type="ECO:0000313" key="2">
    <source>
        <dbReference type="EMBL" id="NCI50554.1"/>
    </source>
</evidence>
<sequence length="101" mass="11336">MKTLLFILLGAGISMSAMAQTKVISKRPEEKEIKSDIKVKRAHKKAAIKNLAKLKIKQAGKEQDVVNAKRKEIHQDAKDLRALGVKHPTRDAKKAIRKENN</sequence>
<protein>
    <submittedName>
        <fullName evidence="2">Uncharacterized protein</fullName>
    </submittedName>
</protein>
<dbReference type="EMBL" id="JAACJS010000015">
    <property type="protein sequence ID" value="NCI50554.1"/>
    <property type="molecule type" value="Genomic_DNA"/>
</dbReference>
<dbReference type="Proteomes" id="UP000753802">
    <property type="component" value="Unassembled WGS sequence"/>
</dbReference>
<keyword evidence="3" id="KW-1185">Reference proteome</keyword>
<evidence type="ECO:0000313" key="3">
    <source>
        <dbReference type="Proteomes" id="UP000753802"/>
    </source>
</evidence>
<keyword evidence="1" id="KW-0732">Signal</keyword>
<proteinExistence type="predicted"/>
<organism evidence="2 3">
    <name type="scientific">Sediminibacterium roseum</name>
    <dbReference type="NCBI Taxonomy" id="1978412"/>
    <lineage>
        <taxon>Bacteria</taxon>
        <taxon>Pseudomonadati</taxon>
        <taxon>Bacteroidota</taxon>
        <taxon>Chitinophagia</taxon>
        <taxon>Chitinophagales</taxon>
        <taxon>Chitinophagaceae</taxon>
        <taxon>Sediminibacterium</taxon>
    </lineage>
</organism>
<evidence type="ECO:0000256" key="1">
    <source>
        <dbReference type="SAM" id="SignalP"/>
    </source>
</evidence>
<comment type="caution">
    <text evidence="2">The sequence shown here is derived from an EMBL/GenBank/DDBJ whole genome shotgun (WGS) entry which is preliminary data.</text>
</comment>
<feature type="signal peptide" evidence="1">
    <location>
        <begin position="1"/>
        <end position="19"/>
    </location>
</feature>
<dbReference type="RefSeq" id="WP_161818873.1">
    <property type="nucleotide sequence ID" value="NZ_JAACJS010000015.1"/>
</dbReference>